<comment type="caution">
    <text evidence="3">The sequence shown here is derived from an EMBL/GenBank/DDBJ whole genome shotgun (WGS) entry which is preliminary data.</text>
</comment>
<keyword evidence="1" id="KW-0732">Signal</keyword>
<evidence type="ECO:0000313" key="3">
    <source>
        <dbReference type="EMBL" id="TSJ77317.1"/>
    </source>
</evidence>
<dbReference type="OrthoDB" id="2513075at2"/>
<protein>
    <submittedName>
        <fullName evidence="3">GDSL family lipase</fullName>
    </submittedName>
</protein>
<sequence>MKSPAFFRFCRLAFTGLVLAALTGRALAQPTDDFPPKAKPSEAGWGFYKGWASGWAGLHQKLLARTAQGGVDILFLGDSLTALWDKEGKTVWDARFAPLKAANYGIGGNSTRQVIWRLENGEIDNLNPKLVVLMIGTNNIYSDHNSGTDAEITEGVAKIVGLIHAKAPAAKVLLLGVLPRQNAFFTNRTAALNKELSAYASKSKIQFIDASAKFLNAGGTITPALFKSDQVHLSTEGYTILADAIQPAVTALLKP</sequence>
<accession>A0A556QL18</accession>
<feature type="chain" id="PRO_5021990990" evidence="1">
    <location>
        <begin position="29"/>
        <end position="255"/>
    </location>
</feature>
<evidence type="ECO:0000313" key="4">
    <source>
        <dbReference type="Proteomes" id="UP000315648"/>
    </source>
</evidence>
<evidence type="ECO:0000256" key="1">
    <source>
        <dbReference type="SAM" id="SignalP"/>
    </source>
</evidence>
<dbReference type="InterPro" id="IPR051532">
    <property type="entry name" value="Ester_Hydrolysis_Enzymes"/>
</dbReference>
<dbReference type="PANTHER" id="PTHR30383:SF5">
    <property type="entry name" value="SGNH HYDROLASE-TYPE ESTERASE DOMAIN-CONTAINING PROTEIN"/>
    <property type="match status" value="1"/>
</dbReference>
<organism evidence="3 4">
    <name type="scientific">Rariglobus hedericola</name>
    <dbReference type="NCBI Taxonomy" id="2597822"/>
    <lineage>
        <taxon>Bacteria</taxon>
        <taxon>Pseudomonadati</taxon>
        <taxon>Verrucomicrobiota</taxon>
        <taxon>Opitutia</taxon>
        <taxon>Opitutales</taxon>
        <taxon>Opitutaceae</taxon>
        <taxon>Rariglobus</taxon>
    </lineage>
</organism>
<dbReference type="SUPFAM" id="SSF52266">
    <property type="entry name" value="SGNH hydrolase"/>
    <property type="match status" value="1"/>
</dbReference>
<feature type="domain" description="SGNH hydrolase-type esterase" evidence="2">
    <location>
        <begin position="75"/>
        <end position="239"/>
    </location>
</feature>
<dbReference type="Gene3D" id="3.40.50.1110">
    <property type="entry name" value="SGNH hydrolase"/>
    <property type="match status" value="1"/>
</dbReference>
<dbReference type="AlphaFoldDB" id="A0A556QL18"/>
<gene>
    <name evidence="3" type="ORF">FPL22_14580</name>
</gene>
<dbReference type="Proteomes" id="UP000315648">
    <property type="component" value="Unassembled WGS sequence"/>
</dbReference>
<dbReference type="InterPro" id="IPR013830">
    <property type="entry name" value="SGNH_hydro"/>
</dbReference>
<reference evidence="3 4" key="1">
    <citation type="submission" date="2019-07" db="EMBL/GenBank/DDBJ databases">
        <title>Description of 53C-WASEF.</title>
        <authorList>
            <person name="Pitt A."/>
            <person name="Hahn M.W."/>
        </authorList>
    </citation>
    <scope>NUCLEOTIDE SEQUENCE [LARGE SCALE GENOMIC DNA]</scope>
    <source>
        <strain evidence="3 4">53C-WASEF</strain>
    </source>
</reference>
<dbReference type="RefSeq" id="WP_144353720.1">
    <property type="nucleotide sequence ID" value="NZ_CBCRVV010000013.1"/>
</dbReference>
<keyword evidence="4" id="KW-1185">Reference proteome</keyword>
<evidence type="ECO:0000259" key="2">
    <source>
        <dbReference type="Pfam" id="PF13472"/>
    </source>
</evidence>
<dbReference type="PANTHER" id="PTHR30383">
    <property type="entry name" value="THIOESTERASE 1/PROTEASE 1/LYSOPHOSPHOLIPASE L1"/>
    <property type="match status" value="1"/>
</dbReference>
<name>A0A556QL18_9BACT</name>
<proteinExistence type="predicted"/>
<dbReference type="InterPro" id="IPR036514">
    <property type="entry name" value="SGNH_hydro_sf"/>
</dbReference>
<dbReference type="Pfam" id="PF13472">
    <property type="entry name" value="Lipase_GDSL_2"/>
    <property type="match status" value="1"/>
</dbReference>
<dbReference type="EMBL" id="VMBG01000002">
    <property type="protein sequence ID" value="TSJ77317.1"/>
    <property type="molecule type" value="Genomic_DNA"/>
</dbReference>
<feature type="signal peptide" evidence="1">
    <location>
        <begin position="1"/>
        <end position="28"/>
    </location>
</feature>
<dbReference type="GO" id="GO:0004622">
    <property type="term" value="F:phosphatidylcholine lysophospholipase activity"/>
    <property type="evidence" value="ECO:0007669"/>
    <property type="project" value="TreeGrafter"/>
</dbReference>